<organism evidence="6 7">
    <name type="scientific">Cryomyces antarcticus</name>
    <dbReference type="NCBI Taxonomy" id="329879"/>
    <lineage>
        <taxon>Eukaryota</taxon>
        <taxon>Fungi</taxon>
        <taxon>Dikarya</taxon>
        <taxon>Ascomycota</taxon>
        <taxon>Pezizomycotina</taxon>
        <taxon>Dothideomycetes</taxon>
        <taxon>Dothideomycetes incertae sedis</taxon>
        <taxon>Cryomyces</taxon>
    </lineage>
</organism>
<evidence type="ECO:0000256" key="1">
    <source>
        <dbReference type="ARBA" id="ARBA00004141"/>
    </source>
</evidence>
<feature type="non-terminal residue" evidence="6">
    <location>
        <position position="177"/>
    </location>
</feature>
<dbReference type="PANTHER" id="PTHR23502">
    <property type="entry name" value="MAJOR FACILITATOR SUPERFAMILY"/>
    <property type="match status" value="1"/>
</dbReference>
<comment type="subcellular location">
    <subcellularLocation>
        <location evidence="1">Membrane</location>
        <topology evidence="1">Multi-pass membrane protein</topology>
    </subcellularLocation>
</comment>
<feature type="transmembrane region" description="Helical" evidence="5">
    <location>
        <begin position="111"/>
        <end position="131"/>
    </location>
</feature>
<dbReference type="PANTHER" id="PTHR23502:SF181">
    <property type="entry name" value="MAJOR FACILITATOR SUPERFAMILY (MFS) PROFILE DOMAIN-CONTAINING PROTEIN"/>
    <property type="match status" value="1"/>
</dbReference>
<evidence type="ECO:0000256" key="3">
    <source>
        <dbReference type="ARBA" id="ARBA00022989"/>
    </source>
</evidence>
<gene>
    <name evidence="6" type="ORF">LTR16_009960</name>
</gene>
<feature type="transmembrane region" description="Helical" evidence="5">
    <location>
        <begin position="35"/>
        <end position="55"/>
    </location>
</feature>
<keyword evidence="2 5" id="KW-0812">Transmembrane</keyword>
<evidence type="ECO:0000256" key="4">
    <source>
        <dbReference type="ARBA" id="ARBA00023136"/>
    </source>
</evidence>
<dbReference type="EMBL" id="JAVRRA010027340">
    <property type="protein sequence ID" value="KAK5067123.1"/>
    <property type="molecule type" value="Genomic_DNA"/>
</dbReference>
<evidence type="ECO:0000256" key="2">
    <source>
        <dbReference type="ARBA" id="ARBA00022692"/>
    </source>
</evidence>
<dbReference type="InterPro" id="IPR036259">
    <property type="entry name" value="MFS_trans_sf"/>
</dbReference>
<protein>
    <recommendedName>
        <fullName evidence="8">Major facilitator superfamily (MFS) profile domain-containing protein</fullName>
    </recommendedName>
</protein>
<name>A0ABR0JME6_9PEZI</name>
<sequence>MLHYGGLVGGVVTVSTIGPQLVSQPPYLWGQNAGLVNVGGLIGASLGAVLTYVAADRSIKRQAKHESHGFGEPESRLPILLPGLLLATTGLWVFGFCAAHPGPGRWVGLEVGYGMIAFGVMQIPSIGFNYIIEAYHAVSGDCFVMITCLRAIIGFAWTFFVSDWVQQRGAAEPFGVF</sequence>
<keyword evidence="4 5" id="KW-0472">Membrane</keyword>
<evidence type="ECO:0000256" key="5">
    <source>
        <dbReference type="SAM" id="Phobius"/>
    </source>
</evidence>
<comment type="caution">
    <text evidence="6">The sequence shown here is derived from an EMBL/GenBank/DDBJ whole genome shotgun (WGS) entry which is preliminary data.</text>
</comment>
<dbReference type="SUPFAM" id="SSF103473">
    <property type="entry name" value="MFS general substrate transporter"/>
    <property type="match status" value="1"/>
</dbReference>
<evidence type="ECO:0008006" key="8">
    <source>
        <dbReference type="Google" id="ProtNLM"/>
    </source>
</evidence>
<accession>A0ABR0JME6</accession>
<feature type="transmembrane region" description="Helical" evidence="5">
    <location>
        <begin position="143"/>
        <end position="160"/>
    </location>
</feature>
<feature type="transmembrane region" description="Helical" evidence="5">
    <location>
        <begin position="76"/>
        <end position="99"/>
    </location>
</feature>
<keyword evidence="7" id="KW-1185">Reference proteome</keyword>
<proteinExistence type="predicted"/>
<dbReference type="Proteomes" id="UP001357485">
    <property type="component" value="Unassembled WGS sequence"/>
</dbReference>
<evidence type="ECO:0000313" key="7">
    <source>
        <dbReference type="Proteomes" id="UP001357485"/>
    </source>
</evidence>
<evidence type="ECO:0000313" key="6">
    <source>
        <dbReference type="EMBL" id="KAK5067123.1"/>
    </source>
</evidence>
<keyword evidence="3 5" id="KW-1133">Transmembrane helix</keyword>
<reference evidence="6 7" key="1">
    <citation type="submission" date="2023-08" db="EMBL/GenBank/DDBJ databases">
        <title>Black Yeasts Isolated from many extreme environments.</title>
        <authorList>
            <person name="Coleine C."/>
            <person name="Stajich J.E."/>
            <person name="Selbmann L."/>
        </authorList>
    </citation>
    <scope>NUCLEOTIDE SEQUENCE [LARGE SCALE GENOMIC DNA]</scope>
    <source>
        <strain evidence="6 7">CCFEE 536</strain>
    </source>
</reference>